<dbReference type="Proteomes" id="UP000187209">
    <property type="component" value="Unassembled WGS sequence"/>
</dbReference>
<reference evidence="1 2" key="1">
    <citation type="submission" date="2016-11" db="EMBL/GenBank/DDBJ databases">
        <title>The macronuclear genome of Stentor coeruleus: a giant cell with tiny introns.</title>
        <authorList>
            <person name="Slabodnick M."/>
            <person name="Ruby J.G."/>
            <person name="Reiff S.B."/>
            <person name="Swart E.C."/>
            <person name="Gosai S."/>
            <person name="Prabakaran S."/>
            <person name="Witkowska E."/>
            <person name="Larue G.E."/>
            <person name="Fisher S."/>
            <person name="Freeman R.M."/>
            <person name="Gunawardena J."/>
            <person name="Chu W."/>
            <person name="Stover N.A."/>
            <person name="Gregory B.D."/>
            <person name="Nowacki M."/>
            <person name="Derisi J."/>
            <person name="Roy S.W."/>
            <person name="Marshall W.F."/>
            <person name="Sood P."/>
        </authorList>
    </citation>
    <scope>NUCLEOTIDE SEQUENCE [LARGE SCALE GENOMIC DNA]</scope>
    <source>
        <strain evidence="1">WM001</strain>
    </source>
</reference>
<protein>
    <submittedName>
        <fullName evidence="1">Uncharacterized protein</fullName>
    </submittedName>
</protein>
<comment type="caution">
    <text evidence="1">The sequence shown here is derived from an EMBL/GenBank/DDBJ whole genome shotgun (WGS) entry which is preliminary data.</text>
</comment>
<proteinExistence type="predicted"/>
<dbReference type="EMBL" id="MPUH01000474">
    <property type="protein sequence ID" value="OMJ79376.1"/>
    <property type="molecule type" value="Genomic_DNA"/>
</dbReference>
<gene>
    <name evidence="1" type="ORF">SteCoe_20623</name>
</gene>
<name>A0A1R2BRK9_9CILI</name>
<evidence type="ECO:0000313" key="2">
    <source>
        <dbReference type="Proteomes" id="UP000187209"/>
    </source>
</evidence>
<organism evidence="1 2">
    <name type="scientific">Stentor coeruleus</name>
    <dbReference type="NCBI Taxonomy" id="5963"/>
    <lineage>
        <taxon>Eukaryota</taxon>
        <taxon>Sar</taxon>
        <taxon>Alveolata</taxon>
        <taxon>Ciliophora</taxon>
        <taxon>Postciliodesmatophora</taxon>
        <taxon>Heterotrichea</taxon>
        <taxon>Heterotrichida</taxon>
        <taxon>Stentoridae</taxon>
        <taxon>Stentor</taxon>
    </lineage>
</organism>
<dbReference type="AlphaFoldDB" id="A0A1R2BRK9"/>
<accession>A0A1R2BRK9</accession>
<keyword evidence="2" id="KW-1185">Reference proteome</keyword>
<evidence type="ECO:0000313" key="1">
    <source>
        <dbReference type="EMBL" id="OMJ79376.1"/>
    </source>
</evidence>
<sequence>MGAFLTKRSKAQILKDSFKNKFKAELLTKMKIQVQDTKVLKAPKLQLDSNTSYTKRINARNKEQNTSFSEVLVSFTC</sequence>